<keyword evidence="4" id="KW-0472">Membrane</keyword>
<dbReference type="InterPro" id="IPR029044">
    <property type="entry name" value="Nucleotide-diphossugar_trans"/>
</dbReference>
<accession>A0A0G0Q8Y2</accession>
<feature type="transmembrane region" description="Helical" evidence="4">
    <location>
        <begin position="250"/>
        <end position="270"/>
    </location>
</feature>
<evidence type="ECO:0000256" key="2">
    <source>
        <dbReference type="ARBA" id="ARBA00022676"/>
    </source>
</evidence>
<evidence type="ECO:0000256" key="3">
    <source>
        <dbReference type="ARBA" id="ARBA00022679"/>
    </source>
</evidence>
<keyword evidence="2" id="KW-0328">Glycosyltransferase</keyword>
<feature type="domain" description="Glycosyltransferase 2-like" evidence="5">
    <location>
        <begin position="8"/>
        <end position="147"/>
    </location>
</feature>
<dbReference type="Pfam" id="PF00535">
    <property type="entry name" value="Glycos_transf_2"/>
    <property type="match status" value="1"/>
</dbReference>
<evidence type="ECO:0000313" key="6">
    <source>
        <dbReference type="EMBL" id="KKQ98126.1"/>
    </source>
</evidence>
<organism evidence="6 7">
    <name type="scientific">Candidatus Woesebacteria bacterium GW2011_GWA1_39_12</name>
    <dbReference type="NCBI Taxonomy" id="1618549"/>
    <lineage>
        <taxon>Bacteria</taxon>
        <taxon>Candidatus Woeseibacteriota</taxon>
    </lineage>
</organism>
<keyword evidence="4" id="KW-0812">Transmembrane</keyword>
<dbReference type="InterPro" id="IPR001173">
    <property type="entry name" value="Glyco_trans_2-like"/>
</dbReference>
<dbReference type="PANTHER" id="PTHR43179:SF12">
    <property type="entry name" value="GALACTOFURANOSYLTRANSFERASE GLFT2"/>
    <property type="match status" value="1"/>
</dbReference>
<dbReference type="EMBL" id="LBWA01000005">
    <property type="protein sequence ID" value="KKQ98126.1"/>
    <property type="molecule type" value="Genomic_DNA"/>
</dbReference>
<keyword evidence="3" id="KW-0808">Transferase</keyword>
<protein>
    <recommendedName>
        <fullName evidence="5">Glycosyltransferase 2-like domain-containing protein</fullName>
    </recommendedName>
</protein>
<evidence type="ECO:0000256" key="1">
    <source>
        <dbReference type="ARBA" id="ARBA00006739"/>
    </source>
</evidence>
<dbReference type="Gene3D" id="3.90.550.10">
    <property type="entry name" value="Spore Coat Polysaccharide Biosynthesis Protein SpsA, Chain A"/>
    <property type="match status" value="1"/>
</dbReference>
<evidence type="ECO:0000256" key="4">
    <source>
        <dbReference type="SAM" id="Phobius"/>
    </source>
</evidence>
<evidence type="ECO:0000259" key="5">
    <source>
        <dbReference type="Pfam" id="PF00535"/>
    </source>
</evidence>
<reference evidence="6 7" key="1">
    <citation type="journal article" date="2015" name="Nature">
        <title>rRNA introns, odd ribosomes, and small enigmatic genomes across a large radiation of phyla.</title>
        <authorList>
            <person name="Brown C.T."/>
            <person name="Hug L.A."/>
            <person name="Thomas B.C."/>
            <person name="Sharon I."/>
            <person name="Castelle C.J."/>
            <person name="Singh A."/>
            <person name="Wilkins M.J."/>
            <person name="Williams K.H."/>
            <person name="Banfield J.F."/>
        </authorList>
    </citation>
    <scope>NUCLEOTIDE SEQUENCE [LARGE SCALE GENOMIC DNA]</scope>
</reference>
<dbReference type="CDD" id="cd04186">
    <property type="entry name" value="GT_2_like_c"/>
    <property type="match status" value="1"/>
</dbReference>
<comment type="caution">
    <text evidence="6">The sequence shown here is derived from an EMBL/GenBank/DDBJ whole genome shotgun (WGS) entry which is preliminary data.</text>
</comment>
<keyword evidence="4" id="KW-1133">Transmembrane helix</keyword>
<dbReference type="Proteomes" id="UP000034325">
    <property type="component" value="Unassembled WGS sequence"/>
</dbReference>
<dbReference type="GO" id="GO:0016757">
    <property type="term" value="F:glycosyltransferase activity"/>
    <property type="evidence" value="ECO:0007669"/>
    <property type="project" value="UniProtKB-KW"/>
</dbReference>
<dbReference type="SUPFAM" id="SSF53448">
    <property type="entry name" value="Nucleotide-diphospho-sugar transferases"/>
    <property type="match status" value="1"/>
</dbReference>
<evidence type="ECO:0000313" key="7">
    <source>
        <dbReference type="Proteomes" id="UP000034325"/>
    </source>
</evidence>
<name>A0A0G0Q8Y2_9BACT</name>
<proteinExistence type="inferred from homology"/>
<comment type="similarity">
    <text evidence="1">Belongs to the glycosyltransferase 2 family.</text>
</comment>
<sequence>MRNIPKISAIIPTYNSWGTLKECIRSLMQQSLKPTEIIIVDNASIDETGEEVKKLIKLTKLIKYFKNNKNLGVTGGRNRGIKEADKNSDYIFFFDHDMVAESKMLEELVRVAENKENIGIVTPKIYYWDNKNIIWSAGTDVNLWTGQTIFYGGEDKGQYNEVREVGVAPAAILVKRKVVDKIGGFDTTYFATYEDTDFCFRAKKNGFFTFYTPKAIAYHKIPYDKDDANIRLIKRTYHVARNRIIFMKRYGKSFIIFTFFIPVFFAYYLYLSLKYLEVKSVTDFLKGTVSGLYTK</sequence>
<dbReference type="PANTHER" id="PTHR43179">
    <property type="entry name" value="RHAMNOSYLTRANSFERASE WBBL"/>
    <property type="match status" value="1"/>
</dbReference>
<dbReference type="AlphaFoldDB" id="A0A0G0Q8Y2"/>
<gene>
    <name evidence="6" type="ORF">UT23_C0005G0049</name>
</gene>